<evidence type="ECO:0000313" key="3">
    <source>
        <dbReference type="EMBL" id="KAF7433362.1"/>
    </source>
</evidence>
<dbReference type="Proteomes" id="UP000623687">
    <property type="component" value="Unassembled WGS sequence"/>
</dbReference>
<dbReference type="VEuPathDB" id="FungiDB:PC9H_005312"/>
<evidence type="ECO:0000313" key="4">
    <source>
        <dbReference type="Proteomes" id="UP000623687"/>
    </source>
</evidence>
<evidence type="ECO:0000256" key="1">
    <source>
        <dbReference type="ARBA" id="ARBA00005578"/>
    </source>
</evidence>
<comment type="caution">
    <text evidence="3">The sequence shown here is derived from an EMBL/GenBank/DDBJ whole genome shotgun (WGS) entry which is preliminary data.</text>
</comment>
<sequence>MEDDGELLSGSRFRIRTWMIEGRADQSEALFMFTITLRRLAPIARQLRLYSSTAAELSEGEKLIHSKLSDKFKPTQLQVQDVSGVSCACLQRKSSSLFREGGCGAFYAVTIASNAFKGLSTIKQHRMVTELLKKEIEGIHGIQVCNSISFGFFS</sequence>
<keyword evidence="4" id="KW-1185">Reference proteome</keyword>
<dbReference type="InterPro" id="IPR052275">
    <property type="entry name" value="Mt_Fe-S_assembly_factor"/>
</dbReference>
<organism evidence="3 4">
    <name type="scientific">Pleurotus ostreatus</name>
    <name type="common">Oyster mushroom</name>
    <name type="synonym">White-rot fungus</name>
    <dbReference type="NCBI Taxonomy" id="5322"/>
    <lineage>
        <taxon>Eukaryota</taxon>
        <taxon>Fungi</taxon>
        <taxon>Dikarya</taxon>
        <taxon>Basidiomycota</taxon>
        <taxon>Agaricomycotina</taxon>
        <taxon>Agaricomycetes</taxon>
        <taxon>Agaricomycetidae</taxon>
        <taxon>Agaricales</taxon>
        <taxon>Pleurotineae</taxon>
        <taxon>Pleurotaceae</taxon>
        <taxon>Pleurotus</taxon>
    </lineage>
</organism>
<dbReference type="InterPro" id="IPR002634">
    <property type="entry name" value="BolA"/>
</dbReference>
<dbReference type="EMBL" id="JACETU010000003">
    <property type="protein sequence ID" value="KAF7433362.1"/>
    <property type="molecule type" value="Genomic_DNA"/>
</dbReference>
<dbReference type="PANTHER" id="PTHR46188:SF1">
    <property type="entry name" value="BOLA-LIKE PROTEIN 3"/>
    <property type="match status" value="1"/>
</dbReference>
<dbReference type="InterPro" id="IPR036065">
    <property type="entry name" value="BolA-like_sf"/>
</dbReference>
<dbReference type="Pfam" id="PF01722">
    <property type="entry name" value="BolA"/>
    <property type="match status" value="1"/>
</dbReference>
<evidence type="ECO:0000256" key="2">
    <source>
        <dbReference type="RuleBase" id="RU003860"/>
    </source>
</evidence>
<gene>
    <name evidence="3" type="ORF">PC9H_005312</name>
</gene>
<dbReference type="PANTHER" id="PTHR46188">
    <property type="entry name" value="BOLA-LIKE PROTEIN 3"/>
    <property type="match status" value="1"/>
</dbReference>
<dbReference type="AlphaFoldDB" id="A0A8H6ZW89"/>
<proteinExistence type="inferred from homology"/>
<comment type="similarity">
    <text evidence="1 2">Belongs to the BolA/IbaG family.</text>
</comment>
<dbReference type="RefSeq" id="XP_036633389.1">
    <property type="nucleotide sequence ID" value="XM_036774887.1"/>
</dbReference>
<protein>
    <submittedName>
        <fullName evidence="3">Uncharacterized protein</fullName>
    </submittedName>
</protein>
<dbReference type="SUPFAM" id="SSF82657">
    <property type="entry name" value="BolA-like"/>
    <property type="match status" value="1"/>
</dbReference>
<dbReference type="GeneID" id="59375130"/>
<accession>A0A8H6ZW89</accession>
<dbReference type="GO" id="GO:0005759">
    <property type="term" value="C:mitochondrial matrix"/>
    <property type="evidence" value="ECO:0007669"/>
    <property type="project" value="TreeGrafter"/>
</dbReference>
<dbReference type="Gene3D" id="3.30.300.90">
    <property type="entry name" value="BolA-like"/>
    <property type="match status" value="1"/>
</dbReference>
<name>A0A8H6ZW89_PLEOS</name>
<dbReference type="OrthoDB" id="203381at2759"/>
<reference evidence="3" key="1">
    <citation type="submission" date="2019-07" db="EMBL/GenBank/DDBJ databases">
        <authorList>
            <person name="Palmer J.M."/>
        </authorList>
    </citation>
    <scope>NUCLEOTIDE SEQUENCE</scope>
    <source>
        <strain evidence="3">PC9</strain>
    </source>
</reference>